<reference evidence="8 9" key="1">
    <citation type="journal article" date="2017" name="Infect. Genet. Evol.">
        <title>Comparative genome analysis of fish pathogen Flavobacterium columnare reveals extensive sequence diversity within the species.</title>
        <authorList>
            <person name="Kayansamruaj P."/>
            <person name="Dong H.T."/>
            <person name="Hirono I."/>
            <person name="Kondo H."/>
            <person name="Senapin S."/>
            <person name="Rodkhum C."/>
        </authorList>
    </citation>
    <scope>NUCLEOTIDE SEQUENCE [LARGE SCALE GENOMIC DNA]</scope>
    <source>
        <strain evidence="8 9">1214</strain>
    </source>
</reference>
<dbReference type="PANTHER" id="PTHR45677">
    <property type="entry name" value="GLUTAMATE DECARBOXYLASE-RELATED"/>
    <property type="match status" value="1"/>
</dbReference>
<dbReference type="PANTHER" id="PTHR45677:SF8">
    <property type="entry name" value="CYSTEINE SULFINIC ACID DECARBOXYLASE"/>
    <property type="match status" value="1"/>
</dbReference>
<dbReference type="GO" id="GO:0016831">
    <property type="term" value="F:carboxy-lyase activity"/>
    <property type="evidence" value="ECO:0007669"/>
    <property type="project" value="UniProtKB-KW"/>
</dbReference>
<keyword evidence="5 7" id="KW-0456">Lyase</keyword>
<dbReference type="GO" id="GO:0019752">
    <property type="term" value="P:carboxylic acid metabolic process"/>
    <property type="evidence" value="ECO:0007669"/>
    <property type="project" value="InterPro"/>
</dbReference>
<evidence type="ECO:0000256" key="6">
    <source>
        <dbReference type="PIRSR" id="PIRSR602129-50"/>
    </source>
</evidence>
<accession>A0A246GDP6</accession>
<evidence type="ECO:0000256" key="5">
    <source>
        <dbReference type="ARBA" id="ARBA00023239"/>
    </source>
</evidence>
<evidence type="ECO:0000256" key="1">
    <source>
        <dbReference type="ARBA" id="ARBA00001933"/>
    </source>
</evidence>
<evidence type="ECO:0000256" key="7">
    <source>
        <dbReference type="RuleBase" id="RU000382"/>
    </source>
</evidence>
<comment type="caution">
    <text evidence="8">The sequence shown here is derived from an EMBL/GenBank/DDBJ whole genome shotgun (WGS) entry which is preliminary data.</text>
</comment>
<dbReference type="GO" id="GO:0005737">
    <property type="term" value="C:cytoplasm"/>
    <property type="evidence" value="ECO:0007669"/>
    <property type="project" value="TreeGrafter"/>
</dbReference>
<evidence type="ECO:0000256" key="3">
    <source>
        <dbReference type="ARBA" id="ARBA00022793"/>
    </source>
</evidence>
<evidence type="ECO:0000313" key="8">
    <source>
        <dbReference type="EMBL" id="OWP79529.1"/>
    </source>
</evidence>
<keyword evidence="3" id="KW-0210">Decarboxylase</keyword>
<evidence type="ECO:0000256" key="2">
    <source>
        <dbReference type="ARBA" id="ARBA00009533"/>
    </source>
</evidence>
<comment type="similarity">
    <text evidence="2 7">Belongs to the group II decarboxylase family.</text>
</comment>
<keyword evidence="4 6" id="KW-0663">Pyridoxal phosphate</keyword>
<sequence length="513" mass="58095">MSELISTIKTKPKKGNKKLLNSNLHIFSEKTENLSIYKKSMKKAVKQIIKNNEKRITPYTGKSISSLQKLINKIDLYDNDNGLPLSKVLNEIQKIYLDDCILFHHPKYVAHLNCPILTPTLVAEAFISSLNSSMDTWDQSTGGTYIELKLIEWTLELLKYPKQGEGIFTSGGTQSNLMGLLLARDHYIKTRYNINPVMEGLPAEASKFKVLCSEVSHFSLKKNLSLLGLGQNAVVQVPVDKNFKMNIQELKTKIEQLKTNGDIPIAIVGTAGTTDFGSIDPLEEIAIIAKENNLWFHVDAAYGGGLLISEVHKNKLKGIELSDSATIDYHKTFYQPVSSSGFFMRDKSFVDYIKYHADYLNSKEQEEEGIPNMVKKSIQTTRRFDALKLWFTLRCIGVKGLSSYLETAIENALYTASVLKNRNDFEIIHQPEISAIVFRYTPFEDQHNSSYCNLNSYIRKAIFNEGKAIITSTKVNEKVFLKFTLLNPLTTTNDIDEIIDLITYHGQQYSIKN</sequence>
<dbReference type="Gene3D" id="3.40.640.10">
    <property type="entry name" value="Type I PLP-dependent aspartate aminotransferase-like (Major domain)"/>
    <property type="match status" value="1"/>
</dbReference>
<organism evidence="8 9">
    <name type="scientific">Flavobacterium columnare</name>
    <dbReference type="NCBI Taxonomy" id="996"/>
    <lineage>
        <taxon>Bacteria</taxon>
        <taxon>Pseudomonadati</taxon>
        <taxon>Bacteroidota</taxon>
        <taxon>Flavobacteriia</taxon>
        <taxon>Flavobacteriales</taxon>
        <taxon>Flavobacteriaceae</taxon>
        <taxon>Flavobacterium</taxon>
    </lineage>
</organism>
<dbReference type="InterPro" id="IPR015421">
    <property type="entry name" value="PyrdxlP-dep_Trfase_major"/>
</dbReference>
<evidence type="ECO:0000256" key="4">
    <source>
        <dbReference type="ARBA" id="ARBA00022898"/>
    </source>
</evidence>
<proteinExistence type="inferred from homology"/>
<dbReference type="Gene3D" id="1.20.1650.10">
    <property type="entry name" value="PLP-dependent transferases"/>
    <property type="match status" value="1"/>
</dbReference>
<name>A0A246GDP6_9FLAO</name>
<dbReference type="SUPFAM" id="SSF53383">
    <property type="entry name" value="PLP-dependent transferases"/>
    <property type="match status" value="1"/>
</dbReference>
<dbReference type="Proteomes" id="UP000198034">
    <property type="component" value="Unassembled WGS sequence"/>
</dbReference>
<dbReference type="Pfam" id="PF00282">
    <property type="entry name" value="Pyridoxal_deC"/>
    <property type="match status" value="1"/>
</dbReference>
<dbReference type="InterPro" id="IPR010977">
    <property type="entry name" value="Aromatic_deC"/>
</dbReference>
<evidence type="ECO:0000313" key="9">
    <source>
        <dbReference type="Proteomes" id="UP000198034"/>
    </source>
</evidence>
<dbReference type="Gene3D" id="3.90.1150.10">
    <property type="entry name" value="Aspartate Aminotransferase, domain 1"/>
    <property type="match status" value="1"/>
</dbReference>
<dbReference type="InterPro" id="IPR015424">
    <property type="entry name" value="PyrdxlP-dep_Trfase"/>
</dbReference>
<dbReference type="CDD" id="cd06450">
    <property type="entry name" value="DOPA_deC_like"/>
    <property type="match status" value="1"/>
</dbReference>
<gene>
    <name evidence="8" type="ORF">BWK62_00990</name>
</gene>
<dbReference type="GO" id="GO:0006520">
    <property type="term" value="P:amino acid metabolic process"/>
    <property type="evidence" value="ECO:0007669"/>
    <property type="project" value="InterPro"/>
</dbReference>
<protein>
    <submittedName>
        <fullName evidence="8">Decarboxylase</fullName>
    </submittedName>
</protein>
<dbReference type="GO" id="GO:0030170">
    <property type="term" value="F:pyridoxal phosphate binding"/>
    <property type="evidence" value="ECO:0007669"/>
    <property type="project" value="InterPro"/>
</dbReference>
<dbReference type="OrthoDB" id="9803665at2"/>
<dbReference type="AlphaFoldDB" id="A0A246GDP6"/>
<dbReference type="InterPro" id="IPR002129">
    <property type="entry name" value="PyrdxlP-dep_de-COase"/>
</dbReference>
<dbReference type="PRINTS" id="PR00800">
    <property type="entry name" value="YHDCRBOXLASE"/>
</dbReference>
<feature type="modified residue" description="N6-(pyridoxal phosphate)lysine" evidence="6">
    <location>
        <position position="331"/>
    </location>
</feature>
<comment type="cofactor">
    <cofactor evidence="1 6 7">
        <name>pyridoxal 5'-phosphate</name>
        <dbReference type="ChEBI" id="CHEBI:597326"/>
    </cofactor>
</comment>
<dbReference type="EMBL" id="MTCY01000002">
    <property type="protein sequence ID" value="OWP79529.1"/>
    <property type="molecule type" value="Genomic_DNA"/>
</dbReference>
<dbReference type="InterPro" id="IPR015422">
    <property type="entry name" value="PyrdxlP-dep_Trfase_small"/>
</dbReference>